<keyword evidence="3" id="KW-1185">Reference proteome</keyword>
<dbReference type="GO" id="GO:0016887">
    <property type="term" value="F:ATP hydrolysis activity"/>
    <property type="evidence" value="ECO:0007669"/>
    <property type="project" value="InterPro"/>
</dbReference>
<dbReference type="Gene3D" id="3.40.50.300">
    <property type="entry name" value="P-loop containing nucleotide triphosphate hydrolases"/>
    <property type="match status" value="2"/>
</dbReference>
<dbReference type="Pfam" id="PF13304">
    <property type="entry name" value="AAA_21"/>
    <property type="match status" value="1"/>
</dbReference>
<gene>
    <name evidence="2" type="ORF">EU557_24915</name>
</gene>
<dbReference type="EMBL" id="SRKZ01000012">
    <property type="protein sequence ID" value="TGD76906.1"/>
    <property type="molecule type" value="Genomic_DNA"/>
</dbReference>
<dbReference type="Proteomes" id="UP000298284">
    <property type="component" value="Unassembled WGS sequence"/>
</dbReference>
<comment type="caution">
    <text evidence="2">The sequence shown here is derived from an EMBL/GenBank/DDBJ whole genome shotgun (WGS) entry which is preliminary data.</text>
</comment>
<dbReference type="SMART" id="SM00382">
    <property type="entry name" value="AAA"/>
    <property type="match status" value="1"/>
</dbReference>
<dbReference type="InterPro" id="IPR051396">
    <property type="entry name" value="Bact_Antivir_Def_Nuclease"/>
</dbReference>
<dbReference type="AlphaFoldDB" id="A0A4Z0MBT2"/>
<name>A0A4Z0MBT2_9BACT</name>
<dbReference type="GO" id="GO:0006302">
    <property type="term" value="P:double-strand break repair"/>
    <property type="evidence" value="ECO:0007669"/>
    <property type="project" value="InterPro"/>
</dbReference>
<dbReference type="InterPro" id="IPR038729">
    <property type="entry name" value="Rad50/SbcC_AAA"/>
</dbReference>
<dbReference type="Pfam" id="PF13476">
    <property type="entry name" value="AAA_23"/>
    <property type="match status" value="1"/>
</dbReference>
<dbReference type="PANTHER" id="PTHR43581:SF2">
    <property type="entry name" value="EXCINUCLEASE ATPASE SUBUNIT"/>
    <property type="match status" value="1"/>
</dbReference>
<accession>A0A4Z0MBT2</accession>
<reference evidence="2 3" key="1">
    <citation type="submission" date="2019-04" db="EMBL/GenBank/DDBJ databases">
        <authorList>
            <person name="Feng G."/>
            <person name="Zhang J."/>
            <person name="Zhu H."/>
        </authorList>
    </citation>
    <scope>NUCLEOTIDE SEQUENCE [LARGE SCALE GENOMIC DNA]</scope>
    <source>
        <strain evidence="2 3">JCM 19491</strain>
    </source>
</reference>
<evidence type="ECO:0000259" key="1">
    <source>
        <dbReference type="SMART" id="SM00382"/>
    </source>
</evidence>
<proteinExistence type="predicted"/>
<dbReference type="OrthoDB" id="9805802at2"/>
<dbReference type="SUPFAM" id="SSF52540">
    <property type="entry name" value="P-loop containing nucleoside triphosphate hydrolases"/>
    <property type="match status" value="1"/>
</dbReference>
<dbReference type="InterPro" id="IPR003593">
    <property type="entry name" value="AAA+_ATPase"/>
</dbReference>
<dbReference type="InterPro" id="IPR003959">
    <property type="entry name" value="ATPase_AAA_core"/>
</dbReference>
<evidence type="ECO:0000313" key="3">
    <source>
        <dbReference type="Proteomes" id="UP000298284"/>
    </source>
</evidence>
<evidence type="ECO:0000313" key="2">
    <source>
        <dbReference type="EMBL" id="TGD76906.1"/>
    </source>
</evidence>
<dbReference type="GO" id="GO:0005524">
    <property type="term" value="F:ATP binding"/>
    <property type="evidence" value="ECO:0007669"/>
    <property type="project" value="InterPro"/>
</dbReference>
<sequence length="723" mass="82534">MIKLRRIAEPPVMHSPSIEQERRKLSEYYRLDTQDRQRRFDFPLRSVRKIKEPLMAMCNGKCVYCESSVSATQGNLEYFRPRAGARGLGGEYAPYHYWWLAYEWDNLLISCQICDGKYKRDFFPLEDESQRAPFGVIGSGLRTEGALLIDPCQDDPDDHLDFQPDGLVRSRTKKGEVTIKILGLNRAELLDRRRQSAQELSLFLSLLQHPRRGKNAPEVIALVQRIQALYSPNCRAEYVAVQRRVFNDWYQQHENLWTSFIQTDATSPSDLTFLESSAPHKEVSEIEEAKIKQVSLQLSDLKRFSIKSIDIENFKSLEKISLQLPPVNDKESRESWLLLLGDNGIGKSSILQAVALALAGQNQLNRLQLDPADYLRRGTSDGKVVICSYEHDHPVVLTFSPAGFQASVNEAPTFILGYGSTRLLPKGNIQPDPNRLPYLNIGNLFDYSVALSDPHKWLRDVAQEEFDERIAPAFFDVLALRGDDRLLLSDGRIEIKQFDAVQPLEEISDGYKTIVGLVADIMQTLASDHATYHNTQGIVLLDEIGNHLHPRWRLKIVGALRRAFPKLQFIVTTHEPLCLRGLSHGEVVVLVRDQAAKVRTLDYTLLPDHSAMRVDQLLTSDLFGLLNVMDEDLETTYEEYYRLLSKKTEKRTKADRAKIKRLSGKLADKEVLGATPLIQGIYQAIKEEYLDFKQEGFQTKEALKDETVSVVKDYLDKQELDWL</sequence>
<dbReference type="RefSeq" id="WP_135533149.1">
    <property type="nucleotide sequence ID" value="NZ_SRKZ01000012.1"/>
</dbReference>
<organism evidence="2 3">
    <name type="scientific">Hymenobacter wooponensis</name>
    <dbReference type="NCBI Taxonomy" id="1525360"/>
    <lineage>
        <taxon>Bacteria</taxon>
        <taxon>Pseudomonadati</taxon>
        <taxon>Bacteroidota</taxon>
        <taxon>Cytophagia</taxon>
        <taxon>Cytophagales</taxon>
        <taxon>Hymenobacteraceae</taxon>
        <taxon>Hymenobacter</taxon>
    </lineage>
</organism>
<dbReference type="InterPro" id="IPR027417">
    <property type="entry name" value="P-loop_NTPase"/>
</dbReference>
<feature type="domain" description="AAA+ ATPase" evidence="1">
    <location>
        <begin position="333"/>
        <end position="593"/>
    </location>
</feature>
<dbReference type="PANTHER" id="PTHR43581">
    <property type="entry name" value="ATP/GTP PHOSPHATASE"/>
    <property type="match status" value="1"/>
</dbReference>
<protein>
    <recommendedName>
        <fullName evidence="1">AAA+ ATPase domain-containing protein</fullName>
    </recommendedName>
</protein>